<name>A0ABW6UBB2_9ACTN</name>
<evidence type="ECO:0000313" key="7">
    <source>
        <dbReference type="EMBL" id="MFF4220919.1"/>
    </source>
</evidence>
<dbReference type="CDD" id="cd12167">
    <property type="entry name" value="2-Hacid_dh_8"/>
    <property type="match status" value="1"/>
</dbReference>
<keyword evidence="2 4" id="KW-0560">Oxidoreductase</keyword>
<dbReference type="Pfam" id="PF00389">
    <property type="entry name" value="2-Hacid_dh"/>
    <property type="match status" value="1"/>
</dbReference>
<evidence type="ECO:0000256" key="4">
    <source>
        <dbReference type="RuleBase" id="RU003719"/>
    </source>
</evidence>
<dbReference type="InterPro" id="IPR036291">
    <property type="entry name" value="NAD(P)-bd_dom_sf"/>
</dbReference>
<evidence type="ECO:0000256" key="3">
    <source>
        <dbReference type="ARBA" id="ARBA00023027"/>
    </source>
</evidence>
<reference evidence="7 8" key="1">
    <citation type="submission" date="2024-10" db="EMBL/GenBank/DDBJ databases">
        <title>The Natural Products Discovery Center: Release of the First 8490 Sequenced Strains for Exploring Actinobacteria Biosynthetic Diversity.</title>
        <authorList>
            <person name="Kalkreuter E."/>
            <person name="Kautsar S.A."/>
            <person name="Yang D."/>
            <person name="Bader C.D."/>
            <person name="Teijaro C.N."/>
            <person name="Fluegel L."/>
            <person name="Davis C.M."/>
            <person name="Simpson J.R."/>
            <person name="Lauterbach L."/>
            <person name="Steele A.D."/>
            <person name="Gui C."/>
            <person name="Meng S."/>
            <person name="Li G."/>
            <person name="Viehrig K."/>
            <person name="Ye F."/>
            <person name="Su P."/>
            <person name="Kiefer A.F."/>
            <person name="Nichols A."/>
            <person name="Cepeda A.J."/>
            <person name="Yan W."/>
            <person name="Fan B."/>
            <person name="Jiang Y."/>
            <person name="Adhikari A."/>
            <person name="Zheng C.-J."/>
            <person name="Schuster L."/>
            <person name="Cowan T.M."/>
            <person name="Smanski M.J."/>
            <person name="Chevrette M.G."/>
            <person name="De Carvalho L.P.S."/>
            <person name="Shen B."/>
        </authorList>
    </citation>
    <scope>NUCLEOTIDE SEQUENCE [LARGE SCALE GENOMIC DNA]</scope>
    <source>
        <strain evidence="7 8">NPDC001650</strain>
    </source>
</reference>
<comment type="similarity">
    <text evidence="1 4">Belongs to the D-isomer specific 2-hydroxyacid dehydrogenase family.</text>
</comment>
<dbReference type="InterPro" id="IPR029753">
    <property type="entry name" value="D-isomer_DH_CS"/>
</dbReference>
<comment type="caution">
    <text evidence="7">The sequence shown here is derived from an EMBL/GenBank/DDBJ whole genome shotgun (WGS) entry which is preliminary data.</text>
</comment>
<dbReference type="SUPFAM" id="SSF51735">
    <property type="entry name" value="NAD(P)-binding Rossmann-fold domains"/>
    <property type="match status" value="1"/>
</dbReference>
<dbReference type="Gene3D" id="3.40.50.720">
    <property type="entry name" value="NAD(P)-binding Rossmann-like Domain"/>
    <property type="match status" value="2"/>
</dbReference>
<dbReference type="Proteomes" id="UP001602123">
    <property type="component" value="Unassembled WGS sequence"/>
</dbReference>
<evidence type="ECO:0000259" key="6">
    <source>
        <dbReference type="Pfam" id="PF02826"/>
    </source>
</evidence>
<dbReference type="RefSeq" id="WP_388633955.1">
    <property type="nucleotide sequence ID" value="NZ_JBIAUT010000017.1"/>
</dbReference>
<gene>
    <name evidence="7" type="ORF">ACFYZM_32240</name>
</gene>
<dbReference type="SUPFAM" id="SSF52283">
    <property type="entry name" value="Formate/glycerate dehydrogenase catalytic domain-like"/>
    <property type="match status" value="1"/>
</dbReference>
<keyword evidence="3" id="KW-0520">NAD</keyword>
<dbReference type="PROSITE" id="PS00670">
    <property type="entry name" value="D_2_HYDROXYACID_DH_2"/>
    <property type="match status" value="1"/>
</dbReference>
<evidence type="ECO:0000313" key="8">
    <source>
        <dbReference type="Proteomes" id="UP001602123"/>
    </source>
</evidence>
<dbReference type="InterPro" id="IPR006140">
    <property type="entry name" value="D-isomer_DH_NAD-bd"/>
</dbReference>
<accession>A0ABW6UBB2</accession>
<organism evidence="7 8">
    <name type="scientific">Streptomyces nondiastaticus</name>
    <dbReference type="NCBI Taxonomy" id="3154512"/>
    <lineage>
        <taxon>Bacteria</taxon>
        <taxon>Bacillati</taxon>
        <taxon>Actinomycetota</taxon>
        <taxon>Actinomycetes</taxon>
        <taxon>Kitasatosporales</taxon>
        <taxon>Streptomycetaceae</taxon>
        <taxon>Streptomyces</taxon>
    </lineage>
</organism>
<feature type="domain" description="D-isomer specific 2-hydroxyacid dehydrogenase catalytic" evidence="5">
    <location>
        <begin position="73"/>
        <end position="344"/>
    </location>
</feature>
<dbReference type="PANTHER" id="PTHR10996:SF178">
    <property type="entry name" value="2-HYDROXYACID DEHYDROGENASE YGL185C-RELATED"/>
    <property type="match status" value="1"/>
</dbReference>
<evidence type="ECO:0000256" key="2">
    <source>
        <dbReference type="ARBA" id="ARBA00023002"/>
    </source>
</evidence>
<sequence length="353" mass="37604">MAKARAGGVAVVMGAEELGVVMPGDLREQLRESTGRVVRAKAVQSGEGGENAPWLEGLEGMEDLEGPDWLGDVEVLVTGWGCPPLTKAVLDRAPRLRAVVHAAGSVKWLVTEEVWERGIVVSSAAGVNAGPVADFTLALITLAAKDALPMAAAYANGRWPAFTERRGADGRTVGVIGASRIGRGVMAGLRTSAAGYRVLLYDPYVTAEDAELLGAEYVSCLADLCRASDIVTVHAPETPETRRLLDEQHLALIPDGGTVINTARGSIVDTGALERECASGRLSAWLDVTDPEPLQKERPLLSLPNVMVTPHIAGAQGSEGRRLGVWAVEEVKRWMRGERLLGEVRREELGRLA</sequence>
<keyword evidence="8" id="KW-1185">Reference proteome</keyword>
<evidence type="ECO:0000259" key="5">
    <source>
        <dbReference type="Pfam" id="PF00389"/>
    </source>
</evidence>
<protein>
    <submittedName>
        <fullName evidence="7">Hydroxyacid dehydrogenase</fullName>
    </submittedName>
</protein>
<proteinExistence type="inferred from homology"/>
<dbReference type="EMBL" id="JBIAUT010000017">
    <property type="protein sequence ID" value="MFF4220919.1"/>
    <property type="molecule type" value="Genomic_DNA"/>
</dbReference>
<dbReference type="InterPro" id="IPR050223">
    <property type="entry name" value="D-isomer_2-hydroxyacid_DH"/>
</dbReference>
<dbReference type="Pfam" id="PF02826">
    <property type="entry name" value="2-Hacid_dh_C"/>
    <property type="match status" value="1"/>
</dbReference>
<evidence type="ECO:0000256" key="1">
    <source>
        <dbReference type="ARBA" id="ARBA00005854"/>
    </source>
</evidence>
<feature type="domain" description="D-isomer specific 2-hydroxyacid dehydrogenase NAD-binding" evidence="6">
    <location>
        <begin position="138"/>
        <end position="313"/>
    </location>
</feature>
<dbReference type="PANTHER" id="PTHR10996">
    <property type="entry name" value="2-HYDROXYACID DEHYDROGENASE-RELATED"/>
    <property type="match status" value="1"/>
</dbReference>
<dbReference type="InterPro" id="IPR006139">
    <property type="entry name" value="D-isomer_2_OHA_DH_cat_dom"/>
</dbReference>